<keyword evidence="4" id="KW-1185">Reference proteome</keyword>
<dbReference type="InterPro" id="IPR007867">
    <property type="entry name" value="GMC_OxRtase_C"/>
</dbReference>
<dbReference type="PROSITE" id="PS51257">
    <property type="entry name" value="PROKAR_LIPOPROTEIN"/>
    <property type="match status" value="1"/>
</dbReference>
<dbReference type="EMBL" id="JAZHXI010000025">
    <property type="protein sequence ID" value="KAL2059962.1"/>
    <property type="molecule type" value="Genomic_DNA"/>
</dbReference>
<dbReference type="PIRSF" id="PIRSF000137">
    <property type="entry name" value="Alcohol_oxidase"/>
    <property type="match status" value="1"/>
</dbReference>
<protein>
    <recommendedName>
        <fullName evidence="2">Glucose-methanol-choline oxidoreductase N-terminal domain-containing protein</fullName>
    </recommendedName>
</protein>
<dbReference type="Pfam" id="PF05199">
    <property type="entry name" value="GMC_oxred_C"/>
    <property type="match status" value="1"/>
</dbReference>
<dbReference type="InterPro" id="IPR036188">
    <property type="entry name" value="FAD/NAD-bd_sf"/>
</dbReference>
<dbReference type="SUPFAM" id="SSF54373">
    <property type="entry name" value="FAD-linked reductases, C-terminal domain"/>
    <property type="match status" value="1"/>
</dbReference>
<dbReference type="InterPro" id="IPR000172">
    <property type="entry name" value="GMC_OxRdtase_N"/>
</dbReference>
<dbReference type="Gene3D" id="3.50.50.60">
    <property type="entry name" value="FAD/NAD(P)-binding domain"/>
    <property type="match status" value="1"/>
</dbReference>
<sequence length="610" mass="66888">MPLHTKLPDPVKEVDIIIAGGGTAGCVLATRLSQADPQLSILVIEEGYNNDLPSITFPILFMANLDPKTGTAKFYTGSKASELAGREPIVPTGSVLGGGSSINMMTYTRAQRSDLDSWNTLGWSANEIIPYIKKLETYHGPVDTSTHGFQGPIHVSSGPFESPRVTDDFITAAGKLGYTETLDLSDLDTINEVQRNLRYISPEGKRQDAASCYLHPILQDGKYPNLYVVLNTTVLRVLIEDAKAVGVEIRSNLDADMKTTTNQSTVSVRARKMVVLSCGALGTPTVLERSGVGSSEILKQARISLVADIPGVGNGYQDHQLLLYPYRSSLEPEETLDALVSGRIDPGELIQKNDPMLGWNGQEVTSRIRPTDEEVAILGSEYAKFAEVWNSSYKPFPDRPLVHLTLVPAFAEDQNLVPVGQYFSVSAFTLYPESRGYIHVTGPETTDPIDFKPGFFSDPDQVDIKAHVWVYKKQRELVRRMRTYRGEIAIRHPPFAATSAACCIEIDEPLTDIQNLVYSPEDDIVIEQWLREHVGSTWHSLGTCKMAPLSELGVVDAHLGVHGIKGLKISDLSIVPSNIAANTNNMALVIGEKAADIIMEDLSLEVLRQE</sequence>
<dbReference type="PANTHER" id="PTHR11552:SF78">
    <property type="entry name" value="GLUCOSE-METHANOL-CHOLINE OXIDOREDUCTASE N-TERMINAL DOMAIN-CONTAINING PROTEIN"/>
    <property type="match status" value="1"/>
</dbReference>
<dbReference type="PANTHER" id="PTHR11552">
    <property type="entry name" value="GLUCOSE-METHANOL-CHOLINE GMC OXIDOREDUCTASE"/>
    <property type="match status" value="1"/>
</dbReference>
<reference evidence="3 4" key="1">
    <citation type="journal article" date="2024" name="Commun. Biol.">
        <title>Comparative genomic analysis of thermophilic fungi reveals convergent evolutionary adaptations and gene losses.</title>
        <authorList>
            <person name="Steindorff A.S."/>
            <person name="Aguilar-Pontes M.V."/>
            <person name="Robinson A.J."/>
            <person name="Andreopoulos B."/>
            <person name="LaButti K."/>
            <person name="Kuo A."/>
            <person name="Mondo S."/>
            <person name="Riley R."/>
            <person name="Otillar R."/>
            <person name="Haridas S."/>
            <person name="Lipzen A."/>
            <person name="Grimwood J."/>
            <person name="Schmutz J."/>
            <person name="Clum A."/>
            <person name="Reid I.D."/>
            <person name="Moisan M.C."/>
            <person name="Butler G."/>
            <person name="Nguyen T.T.M."/>
            <person name="Dewar K."/>
            <person name="Conant G."/>
            <person name="Drula E."/>
            <person name="Henrissat B."/>
            <person name="Hansel C."/>
            <person name="Singer S."/>
            <person name="Hutchinson M.I."/>
            <person name="de Vries R.P."/>
            <person name="Natvig D.O."/>
            <person name="Powell A.J."/>
            <person name="Tsang A."/>
            <person name="Grigoriev I.V."/>
        </authorList>
    </citation>
    <scope>NUCLEOTIDE SEQUENCE [LARGE SCALE GENOMIC DNA]</scope>
    <source>
        <strain evidence="3 4">CBS 494.80</strain>
    </source>
</reference>
<proteinExistence type="inferred from homology"/>
<dbReference type="Gene3D" id="3.30.560.10">
    <property type="entry name" value="Glucose Oxidase, domain 3"/>
    <property type="match status" value="1"/>
</dbReference>
<gene>
    <name evidence="3" type="ORF">VTL71DRAFT_10117</name>
</gene>
<evidence type="ECO:0000259" key="2">
    <source>
        <dbReference type="PROSITE" id="PS00624"/>
    </source>
</evidence>
<dbReference type="InterPro" id="IPR012132">
    <property type="entry name" value="GMC_OxRdtase"/>
</dbReference>
<dbReference type="Pfam" id="PF00732">
    <property type="entry name" value="GMC_oxred_N"/>
    <property type="match status" value="1"/>
</dbReference>
<dbReference type="SUPFAM" id="SSF51905">
    <property type="entry name" value="FAD/NAD(P)-binding domain"/>
    <property type="match status" value="1"/>
</dbReference>
<evidence type="ECO:0000313" key="3">
    <source>
        <dbReference type="EMBL" id="KAL2059962.1"/>
    </source>
</evidence>
<name>A0ABR4BQG3_9HELO</name>
<organism evidence="3 4">
    <name type="scientific">Oculimacula yallundae</name>
    <dbReference type="NCBI Taxonomy" id="86028"/>
    <lineage>
        <taxon>Eukaryota</taxon>
        <taxon>Fungi</taxon>
        <taxon>Dikarya</taxon>
        <taxon>Ascomycota</taxon>
        <taxon>Pezizomycotina</taxon>
        <taxon>Leotiomycetes</taxon>
        <taxon>Helotiales</taxon>
        <taxon>Ploettnerulaceae</taxon>
        <taxon>Oculimacula</taxon>
    </lineage>
</organism>
<accession>A0ABR4BQG3</accession>
<comment type="similarity">
    <text evidence="1">Belongs to the GMC oxidoreductase family.</text>
</comment>
<comment type="caution">
    <text evidence="3">The sequence shown here is derived from an EMBL/GenBank/DDBJ whole genome shotgun (WGS) entry which is preliminary data.</text>
</comment>
<dbReference type="PROSITE" id="PS00624">
    <property type="entry name" value="GMC_OXRED_2"/>
    <property type="match status" value="1"/>
</dbReference>
<dbReference type="Proteomes" id="UP001595075">
    <property type="component" value="Unassembled WGS sequence"/>
</dbReference>
<evidence type="ECO:0000256" key="1">
    <source>
        <dbReference type="ARBA" id="ARBA00010790"/>
    </source>
</evidence>
<feature type="domain" description="Glucose-methanol-choline oxidoreductase N-terminal" evidence="2">
    <location>
        <begin position="279"/>
        <end position="293"/>
    </location>
</feature>
<evidence type="ECO:0000313" key="4">
    <source>
        <dbReference type="Proteomes" id="UP001595075"/>
    </source>
</evidence>